<evidence type="ECO:0000256" key="3">
    <source>
        <dbReference type="SAM" id="MobiDB-lite"/>
    </source>
</evidence>
<name>A0A077ZV73_STYLE</name>
<dbReference type="EMBL" id="CCKQ01002682">
    <property type="protein sequence ID" value="CDW73789.1"/>
    <property type="molecule type" value="Genomic_DNA"/>
</dbReference>
<proteinExistence type="predicted"/>
<dbReference type="Gene3D" id="2.120.10.80">
    <property type="entry name" value="Kelch-type beta propeller"/>
    <property type="match status" value="2"/>
</dbReference>
<keyword evidence="5" id="KW-1185">Reference proteome</keyword>
<feature type="region of interest" description="Disordered" evidence="3">
    <location>
        <begin position="236"/>
        <end position="257"/>
    </location>
</feature>
<dbReference type="AlphaFoldDB" id="A0A077ZV73"/>
<dbReference type="InterPro" id="IPR015915">
    <property type="entry name" value="Kelch-typ_b-propeller"/>
</dbReference>
<keyword evidence="2" id="KW-0677">Repeat</keyword>
<feature type="compositionally biased region" description="Low complexity" evidence="3">
    <location>
        <begin position="203"/>
        <end position="214"/>
    </location>
</feature>
<dbReference type="SUPFAM" id="SSF117281">
    <property type="entry name" value="Kelch motif"/>
    <property type="match status" value="1"/>
</dbReference>
<dbReference type="Proteomes" id="UP000039865">
    <property type="component" value="Unassembled WGS sequence"/>
</dbReference>
<accession>A0A077ZV73</accession>
<evidence type="ECO:0000313" key="5">
    <source>
        <dbReference type="Proteomes" id="UP000039865"/>
    </source>
</evidence>
<sequence length="1026" mass="118897">MNQDQNLNLHFQNPSSFQGSNQYQLDEILQRQQFESKIKLNQYNSPADYKNNFKIKIQSSKALQFKEQAKVLEIMNKIEKDKEQQLETLKNQDKSRQLDLDKNMKPFRDVKSDMVSLRAQQSKQKVHSYNYLKQQLKALVFENQLSPEDKVKLIKLKQLKNTSVQNNLTFDSIRLNQSTIESSNLSELRNRVNMTTIQKPKGQSLELQSNQQQQKQEKPQFTHELLRRIKQNLNQSQDSYIGSDSEERKQSFTKRNKSLAQNVNDVTQIRGVSMNQVYDQQVIRSMKMISDNKKSELKNLLCNQGDKSQLDRMDSQLYQYFDQNESQNTMNFNGISKLDLSNEDYLNNNVEYSFVINTFEDQIDLQKQYKVKQNTLQGIKINKQYQTMESVRFLQENSSEVNFQFLPSISRQQTNNLKQNNMISIGHLDLMADKNQYSPDKNQAFQSHKIGNTTMLRISEQNGPKPVINPKNIAQQFEELRKQLNPIFSGNMEQNGINQITETEIVKKGRKMSNQIKSQMTEDQYQLLFTLRFLSNEKITQLSDKNKQIEKVQQEISQGIAKRLINKESVQNELAKRLINCVVRQISNSNGPKPSSREQFAMCQVKSKYYIFGGMAQQQYNDLKFLDTSQINKVDWLGLLPDNTSNQITRRFGHTMLPFKDEELVIFGGGGSYITKIKRRETFNDIYIYNLQEKKIYDLYDMQQHLHQQNLRGVQKSNTYNQAQKIDPPTKRMGHAAAILGHAMVIQGGIYGEDNKFLDDFAMFDMISKQWSRIKQSKSSQSVIGCLAYHTMTTAFELEIPRLTMDSRLMWIKTPQQILNKETQTIKNQGIYIFGGLNDKKEASNSLYLLQPCYERNKKYISLKNNGVYKKVLKPKIYFELTKIVPEGIPPCSRYLHSACYVQGSKSSGSKDSADSGMIGYLAIFGGRNDLLFKETGNNIALNDLHVYDIKRNLWLTIAIYGDIPMSRWGHQLVSGEAGSQSETKMIIFGGINLQSYCDTSIFEFDFGKINLVFQCFRSISYCQLL</sequence>
<reference evidence="4 5" key="1">
    <citation type="submission" date="2014-06" db="EMBL/GenBank/DDBJ databases">
        <authorList>
            <person name="Swart Estienne"/>
        </authorList>
    </citation>
    <scope>NUCLEOTIDE SEQUENCE [LARGE SCALE GENOMIC DNA]</scope>
    <source>
        <strain evidence="4 5">130c</strain>
    </source>
</reference>
<evidence type="ECO:0000256" key="1">
    <source>
        <dbReference type="ARBA" id="ARBA00022441"/>
    </source>
</evidence>
<dbReference type="OrthoDB" id="10001928at2759"/>
<dbReference type="PANTHER" id="PTHR46093:SF18">
    <property type="entry name" value="FIBRONECTIN TYPE-III DOMAIN-CONTAINING PROTEIN"/>
    <property type="match status" value="1"/>
</dbReference>
<evidence type="ECO:0000256" key="2">
    <source>
        <dbReference type="ARBA" id="ARBA00022737"/>
    </source>
</evidence>
<keyword evidence="1" id="KW-0880">Kelch repeat</keyword>
<dbReference type="InParanoid" id="A0A077ZV73"/>
<evidence type="ECO:0000313" key="4">
    <source>
        <dbReference type="EMBL" id="CDW73789.1"/>
    </source>
</evidence>
<dbReference type="Pfam" id="PF24681">
    <property type="entry name" value="Kelch_KLHDC2_KLHL20_DRC7"/>
    <property type="match status" value="1"/>
</dbReference>
<dbReference type="PANTHER" id="PTHR46093">
    <property type="entry name" value="ACYL-COA-BINDING DOMAIN-CONTAINING PROTEIN 5"/>
    <property type="match status" value="1"/>
</dbReference>
<gene>
    <name evidence="4" type="primary">Contig2159.g2319</name>
    <name evidence="4" type="ORF">STYLEM_2777</name>
</gene>
<feature type="region of interest" description="Disordered" evidence="3">
    <location>
        <begin position="200"/>
        <end position="220"/>
    </location>
</feature>
<protein>
    <submittedName>
        <fullName evidence="4">Kelch motif family protein</fullName>
    </submittedName>
</protein>
<organism evidence="4 5">
    <name type="scientific">Stylonychia lemnae</name>
    <name type="common">Ciliate</name>
    <dbReference type="NCBI Taxonomy" id="5949"/>
    <lineage>
        <taxon>Eukaryota</taxon>
        <taxon>Sar</taxon>
        <taxon>Alveolata</taxon>
        <taxon>Ciliophora</taxon>
        <taxon>Intramacronucleata</taxon>
        <taxon>Spirotrichea</taxon>
        <taxon>Stichotrichia</taxon>
        <taxon>Sporadotrichida</taxon>
        <taxon>Oxytrichidae</taxon>
        <taxon>Stylonychinae</taxon>
        <taxon>Stylonychia</taxon>
    </lineage>
</organism>